<dbReference type="PANTHER" id="PTHR30250:SF11">
    <property type="entry name" value="O-ANTIGEN TRANSPORTER-RELATED"/>
    <property type="match status" value="1"/>
</dbReference>
<keyword evidence="5 6" id="KW-0472">Membrane</keyword>
<accession>A0A077QLE6</accession>
<keyword evidence="2" id="KW-1003">Cell membrane</keyword>
<evidence type="ECO:0000256" key="2">
    <source>
        <dbReference type="ARBA" id="ARBA00022475"/>
    </source>
</evidence>
<feature type="transmembrane region" description="Helical" evidence="6">
    <location>
        <begin position="86"/>
        <end position="105"/>
    </location>
</feature>
<feature type="transmembrane region" description="Helical" evidence="6">
    <location>
        <begin position="207"/>
        <end position="227"/>
    </location>
</feature>
<dbReference type="Proteomes" id="UP000028480">
    <property type="component" value="Unassembled WGS sequence"/>
</dbReference>
<comment type="subcellular location">
    <subcellularLocation>
        <location evidence="1">Cell membrane</location>
        <topology evidence="1">Multi-pass membrane protein</topology>
    </subcellularLocation>
</comment>
<evidence type="ECO:0000256" key="1">
    <source>
        <dbReference type="ARBA" id="ARBA00004651"/>
    </source>
</evidence>
<evidence type="ECO:0000256" key="6">
    <source>
        <dbReference type="SAM" id="Phobius"/>
    </source>
</evidence>
<feature type="transmembrane region" description="Helical" evidence="6">
    <location>
        <begin position="320"/>
        <end position="338"/>
    </location>
</feature>
<evidence type="ECO:0000313" key="8">
    <source>
        <dbReference type="Proteomes" id="UP000028480"/>
    </source>
</evidence>
<evidence type="ECO:0000256" key="3">
    <source>
        <dbReference type="ARBA" id="ARBA00022692"/>
    </source>
</evidence>
<evidence type="ECO:0000256" key="4">
    <source>
        <dbReference type="ARBA" id="ARBA00022989"/>
    </source>
</evidence>
<gene>
    <name evidence="7" type="primary">wzx</name>
    <name evidence="7" type="ORF">XBI1_3070014</name>
</gene>
<evidence type="ECO:0000256" key="5">
    <source>
        <dbReference type="ARBA" id="ARBA00023136"/>
    </source>
</evidence>
<feature type="transmembrane region" description="Helical" evidence="6">
    <location>
        <begin position="379"/>
        <end position="401"/>
    </location>
</feature>
<dbReference type="AlphaFoldDB" id="A0A077QLE6"/>
<proteinExistence type="predicted"/>
<keyword evidence="3 6" id="KW-0812">Transmembrane</keyword>
<feature type="transmembrane region" description="Helical" evidence="6">
    <location>
        <begin position="247"/>
        <end position="266"/>
    </location>
</feature>
<reference evidence="7" key="1">
    <citation type="submission" date="2013-07" db="EMBL/GenBank/DDBJ databases">
        <title>Sub-species coevolution in mutualistic symbiosis.</title>
        <authorList>
            <person name="Murfin K."/>
            <person name="Klassen J."/>
            <person name="Lee M."/>
            <person name="Forst S."/>
            <person name="Stock P."/>
            <person name="Goodrich-Blair H."/>
        </authorList>
    </citation>
    <scope>NUCLEOTIDE SEQUENCE [LARGE SCALE GENOMIC DNA]</scope>
    <source>
        <strain evidence="7">Intermedium</strain>
    </source>
</reference>
<dbReference type="HOGENOM" id="CLU_668848_0_0_6"/>
<feature type="transmembrane region" description="Helical" evidence="6">
    <location>
        <begin position="350"/>
        <end position="373"/>
    </location>
</feature>
<sequence length="410" mass="46243">MLRDILNDGFYALFNKICYFGAKTLAIVLITQKLGLQHGGSFIFLIGVVEILRVVSDFGIDIYVIRKYSEINYKIKLLRIVFYQKLISGCLLSLLLILYCFIFNYKSSVYIPVAMSLVFSLLFNLANSYYQSLNLNRKLSPAILIALIITSMMFLLTYVNDVAFEASYYLLVEFFFVSSVFLILIKKVGLKLLISIKGFSLKNIPDLYSKTASIGVNAIIVIVYSRLDNIYLKNFDPNSLASYGQVFRLIDPLVMVSSVFSTVAYAKFSKLNLREKGGIKKTIPFLVLILFYVLLSSFVYYMLILCFGGIIILHTTYLDSMIAGFLCIAGIKCMNGALTAILQSQGLYRISLYIAVLCITIAVPLMYVLINIYDAIGAIYSIVIVELVSFILLTFSVFLTLNKVKINLKR</sequence>
<feature type="transmembrane region" description="Helical" evidence="6">
    <location>
        <begin position="142"/>
        <end position="160"/>
    </location>
</feature>
<feature type="transmembrane region" description="Helical" evidence="6">
    <location>
        <begin position="111"/>
        <end position="130"/>
    </location>
</feature>
<keyword evidence="4 6" id="KW-1133">Transmembrane helix</keyword>
<organism evidence="7 8">
    <name type="scientific">Xenorhabdus bovienii str. Intermedium</name>
    <dbReference type="NCBI Taxonomy" id="1379677"/>
    <lineage>
        <taxon>Bacteria</taxon>
        <taxon>Pseudomonadati</taxon>
        <taxon>Pseudomonadota</taxon>
        <taxon>Gammaproteobacteria</taxon>
        <taxon>Enterobacterales</taxon>
        <taxon>Morganellaceae</taxon>
        <taxon>Xenorhabdus</taxon>
    </lineage>
</organism>
<dbReference type="RefSeq" id="WP_038190867.1">
    <property type="nucleotide sequence ID" value="NZ_CAWLWA010000213.1"/>
</dbReference>
<dbReference type="InterPro" id="IPR050833">
    <property type="entry name" value="Poly_Biosynth_Transport"/>
</dbReference>
<feature type="transmembrane region" description="Helical" evidence="6">
    <location>
        <begin position="286"/>
        <end position="314"/>
    </location>
</feature>
<evidence type="ECO:0000313" key="7">
    <source>
        <dbReference type="EMBL" id="CDH34424.1"/>
    </source>
</evidence>
<feature type="transmembrane region" description="Helical" evidence="6">
    <location>
        <begin position="42"/>
        <end position="65"/>
    </location>
</feature>
<dbReference type="GO" id="GO:0005886">
    <property type="term" value="C:plasma membrane"/>
    <property type="evidence" value="ECO:0007669"/>
    <property type="project" value="UniProtKB-SubCell"/>
</dbReference>
<feature type="transmembrane region" description="Helical" evidence="6">
    <location>
        <begin position="166"/>
        <end position="186"/>
    </location>
</feature>
<name>A0A077QLE6_XENBV</name>
<dbReference type="EMBL" id="CBTB010000232">
    <property type="protein sequence ID" value="CDH34424.1"/>
    <property type="molecule type" value="Genomic_DNA"/>
</dbReference>
<feature type="transmembrane region" description="Helical" evidence="6">
    <location>
        <begin position="12"/>
        <end position="30"/>
    </location>
</feature>
<protein>
    <submittedName>
        <fullName evidence="7">Wzx</fullName>
    </submittedName>
</protein>
<comment type="caution">
    <text evidence="7">The sequence shown here is derived from an EMBL/GenBank/DDBJ whole genome shotgun (WGS) entry which is preliminary data.</text>
</comment>
<dbReference type="PANTHER" id="PTHR30250">
    <property type="entry name" value="PST FAMILY PREDICTED COLANIC ACID TRANSPORTER"/>
    <property type="match status" value="1"/>
</dbReference>